<gene>
    <name evidence="6" type="ORF">EDD29_4470</name>
</gene>
<keyword evidence="7" id="KW-1185">Reference proteome</keyword>
<comment type="caution">
    <text evidence="6">The sequence shown here is derived from an EMBL/GenBank/DDBJ whole genome shotgun (WGS) entry which is preliminary data.</text>
</comment>
<dbReference type="InterPro" id="IPR009057">
    <property type="entry name" value="Homeodomain-like_sf"/>
</dbReference>
<accession>A0A3N1D1F0</accession>
<dbReference type="GO" id="GO:0000976">
    <property type="term" value="F:transcription cis-regulatory region binding"/>
    <property type="evidence" value="ECO:0007669"/>
    <property type="project" value="TreeGrafter"/>
</dbReference>
<dbReference type="PRINTS" id="PR00455">
    <property type="entry name" value="HTHTETR"/>
</dbReference>
<dbReference type="SUPFAM" id="SSF46689">
    <property type="entry name" value="Homeodomain-like"/>
    <property type="match status" value="1"/>
</dbReference>
<dbReference type="Gene3D" id="1.10.357.10">
    <property type="entry name" value="Tetracycline Repressor, domain 2"/>
    <property type="match status" value="1"/>
</dbReference>
<dbReference type="InterPro" id="IPR050109">
    <property type="entry name" value="HTH-type_TetR-like_transc_reg"/>
</dbReference>
<evidence type="ECO:0000313" key="7">
    <source>
        <dbReference type="Proteomes" id="UP000272400"/>
    </source>
</evidence>
<dbReference type="PANTHER" id="PTHR30055:SF234">
    <property type="entry name" value="HTH-TYPE TRANSCRIPTIONAL REGULATOR BETI"/>
    <property type="match status" value="1"/>
</dbReference>
<evidence type="ECO:0000256" key="1">
    <source>
        <dbReference type="ARBA" id="ARBA00023015"/>
    </source>
</evidence>
<evidence type="ECO:0000313" key="6">
    <source>
        <dbReference type="EMBL" id="ROO86888.1"/>
    </source>
</evidence>
<proteinExistence type="predicted"/>
<keyword evidence="3" id="KW-0804">Transcription</keyword>
<dbReference type="InterPro" id="IPR036271">
    <property type="entry name" value="Tet_transcr_reg_TetR-rel_C_sf"/>
</dbReference>
<feature type="DNA-binding region" description="H-T-H motif" evidence="4">
    <location>
        <begin position="31"/>
        <end position="50"/>
    </location>
</feature>
<protein>
    <submittedName>
        <fullName evidence="6">TetR family transcriptional regulator</fullName>
    </submittedName>
</protein>
<evidence type="ECO:0000256" key="4">
    <source>
        <dbReference type="PROSITE-ProRule" id="PRU00335"/>
    </source>
</evidence>
<feature type="domain" description="HTH tetR-type" evidence="5">
    <location>
        <begin position="8"/>
        <end position="68"/>
    </location>
</feature>
<keyword evidence="1" id="KW-0805">Transcription regulation</keyword>
<sequence>MPGRPAFDLDAAEIVQAAVEILGEQGLDAVSMRTVAARLGVSPVPLYSRVGNKESLLDAMSCHLLAGAVPDQDPDEPWQDYALRWATALRDRLLATTDLLRLLGHRTSPYVEVSRPLHAALRAADFSPDAATRACRLVVWTAVAGTLVEPGRFEGRGGTTRRTTGDAPAMSEAESDHLFKLHLRYLVEGIERDTALPETP</sequence>
<dbReference type="SUPFAM" id="SSF48498">
    <property type="entry name" value="Tetracyclin repressor-like, C-terminal domain"/>
    <property type="match status" value="1"/>
</dbReference>
<dbReference type="EMBL" id="RJKE01000001">
    <property type="protein sequence ID" value="ROO86888.1"/>
    <property type="molecule type" value="Genomic_DNA"/>
</dbReference>
<dbReference type="GO" id="GO:0003700">
    <property type="term" value="F:DNA-binding transcription factor activity"/>
    <property type="evidence" value="ECO:0007669"/>
    <property type="project" value="TreeGrafter"/>
</dbReference>
<evidence type="ECO:0000256" key="2">
    <source>
        <dbReference type="ARBA" id="ARBA00023125"/>
    </source>
</evidence>
<dbReference type="AlphaFoldDB" id="A0A3N1D1F0"/>
<dbReference type="InterPro" id="IPR001647">
    <property type="entry name" value="HTH_TetR"/>
</dbReference>
<dbReference type="Pfam" id="PF00440">
    <property type="entry name" value="TetR_N"/>
    <property type="match status" value="1"/>
</dbReference>
<evidence type="ECO:0000259" key="5">
    <source>
        <dbReference type="PROSITE" id="PS50977"/>
    </source>
</evidence>
<dbReference type="PROSITE" id="PS50977">
    <property type="entry name" value="HTH_TETR_2"/>
    <property type="match status" value="1"/>
</dbReference>
<keyword evidence="2 4" id="KW-0238">DNA-binding</keyword>
<dbReference type="RefSeq" id="WP_170201508.1">
    <property type="nucleotide sequence ID" value="NZ_RJKE01000001.1"/>
</dbReference>
<organism evidence="6 7">
    <name type="scientific">Actinocorallia herbida</name>
    <dbReference type="NCBI Taxonomy" id="58109"/>
    <lineage>
        <taxon>Bacteria</taxon>
        <taxon>Bacillati</taxon>
        <taxon>Actinomycetota</taxon>
        <taxon>Actinomycetes</taxon>
        <taxon>Streptosporangiales</taxon>
        <taxon>Thermomonosporaceae</taxon>
        <taxon>Actinocorallia</taxon>
    </lineage>
</organism>
<name>A0A3N1D1F0_9ACTN</name>
<reference evidence="6 7" key="1">
    <citation type="submission" date="2018-11" db="EMBL/GenBank/DDBJ databases">
        <title>Sequencing the genomes of 1000 actinobacteria strains.</title>
        <authorList>
            <person name="Klenk H.-P."/>
        </authorList>
    </citation>
    <scope>NUCLEOTIDE SEQUENCE [LARGE SCALE GENOMIC DNA]</scope>
    <source>
        <strain evidence="6 7">DSM 44254</strain>
    </source>
</reference>
<evidence type="ECO:0000256" key="3">
    <source>
        <dbReference type="ARBA" id="ARBA00023163"/>
    </source>
</evidence>
<dbReference type="PANTHER" id="PTHR30055">
    <property type="entry name" value="HTH-TYPE TRANSCRIPTIONAL REGULATOR RUTR"/>
    <property type="match status" value="1"/>
</dbReference>
<dbReference type="Proteomes" id="UP000272400">
    <property type="component" value="Unassembled WGS sequence"/>
</dbReference>